<dbReference type="InterPro" id="IPR050361">
    <property type="entry name" value="MPP/UQCRC_Complex"/>
</dbReference>
<evidence type="ECO:0000259" key="1">
    <source>
        <dbReference type="Pfam" id="PF05193"/>
    </source>
</evidence>
<dbReference type="InterPro" id="IPR011249">
    <property type="entry name" value="Metalloenz_LuxS/M16"/>
</dbReference>
<dbReference type="Pfam" id="PF05193">
    <property type="entry name" value="Peptidase_M16_C"/>
    <property type="match status" value="1"/>
</dbReference>
<dbReference type="PATRIC" id="fig|1122146.4.peg.1070"/>
<dbReference type="PANTHER" id="PTHR11851:SF186">
    <property type="entry name" value="INACTIVE METALLOPROTEASE YMFF-RELATED"/>
    <property type="match status" value="1"/>
</dbReference>
<organism evidence="2 3">
    <name type="scientific">Ligilactobacillus ceti DSM 22408</name>
    <dbReference type="NCBI Taxonomy" id="1122146"/>
    <lineage>
        <taxon>Bacteria</taxon>
        <taxon>Bacillati</taxon>
        <taxon>Bacillota</taxon>
        <taxon>Bacilli</taxon>
        <taxon>Lactobacillales</taxon>
        <taxon>Lactobacillaceae</taxon>
        <taxon>Ligilactobacillus</taxon>
    </lineage>
</organism>
<dbReference type="InterPro" id="IPR007863">
    <property type="entry name" value="Peptidase_M16_C"/>
</dbReference>
<gene>
    <name evidence="2" type="ORF">IV53_GL001035</name>
</gene>
<dbReference type="STRING" id="1122146.IV53_GL001035"/>
<feature type="domain" description="Peptidase M16 C-terminal" evidence="1">
    <location>
        <begin position="181"/>
        <end position="354"/>
    </location>
</feature>
<protein>
    <submittedName>
        <fullName evidence="2">M16 family peptidase</fullName>
    </submittedName>
</protein>
<dbReference type="OrthoDB" id="9762085at2"/>
<keyword evidence="3" id="KW-1185">Reference proteome</keyword>
<evidence type="ECO:0000313" key="3">
    <source>
        <dbReference type="Proteomes" id="UP000051500"/>
    </source>
</evidence>
<dbReference type="SUPFAM" id="SSF63411">
    <property type="entry name" value="LuxS/MPP-like metallohydrolase"/>
    <property type="match status" value="2"/>
</dbReference>
<accession>A0A0R2KN51</accession>
<dbReference type="GO" id="GO:0046872">
    <property type="term" value="F:metal ion binding"/>
    <property type="evidence" value="ECO:0007669"/>
    <property type="project" value="InterPro"/>
</dbReference>
<name>A0A0R2KN51_9LACO</name>
<evidence type="ECO:0000313" key="2">
    <source>
        <dbReference type="EMBL" id="KRN89062.1"/>
    </source>
</evidence>
<dbReference type="AlphaFoldDB" id="A0A0R2KN51"/>
<dbReference type="Gene3D" id="3.30.830.10">
    <property type="entry name" value="Metalloenzyme, LuxS/M16 peptidase-like"/>
    <property type="match status" value="2"/>
</dbReference>
<dbReference type="Proteomes" id="UP000051500">
    <property type="component" value="Unassembled WGS sequence"/>
</dbReference>
<dbReference type="eggNOG" id="COG0612">
    <property type="taxonomic scope" value="Bacteria"/>
</dbReference>
<dbReference type="PANTHER" id="PTHR11851">
    <property type="entry name" value="METALLOPROTEASE"/>
    <property type="match status" value="1"/>
</dbReference>
<dbReference type="EMBL" id="JQBZ01000025">
    <property type="protein sequence ID" value="KRN89062.1"/>
    <property type="molecule type" value="Genomic_DNA"/>
</dbReference>
<reference evidence="2 3" key="1">
    <citation type="journal article" date="2015" name="Genome Announc.">
        <title>Expanding the biotechnology potential of lactobacilli through comparative genomics of 213 strains and associated genera.</title>
        <authorList>
            <person name="Sun Z."/>
            <person name="Harris H.M."/>
            <person name="McCann A."/>
            <person name="Guo C."/>
            <person name="Argimon S."/>
            <person name="Zhang W."/>
            <person name="Yang X."/>
            <person name="Jeffery I.B."/>
            <person name="Cooney J.C."/>
            <person name="Kagawa T.F."/>
            <person name="Liu W."/>
            <person name="Song Y."/>
            <person name="Salvetti E."/>
            <person name="Wrobel A."/>
            <person name="Rasinkangas P."/>
            <person name="Parkhill J."/>
            <person name="Rea M.C."/>
            <person name="O'Sullivan O."/>
            <person name="Ritari J."/>
            <person name="Douillard F.P."/>
            <person name="Paul Ross R."/>
            <person name="Yang R."/>
            <person name="Briner A.E."/>
            <person name="Felis G.E."/>
            <person name="de Vos W.M."/>
            <person name="Barrangou R."/>
            <person name="Klaenhammer T.R."/>
            <person name="Caufield P.W."/>
            <person name="Cui Y."/>
            <person name="Zhang H."/>
            <person name="O'Toole P.W."/>
        </authorList>
    </citation>
    <scope>NUCLEOTIDE SEQUENCE [LARGE SCALE GENOMIC DNA]</scope>
    <source>
        <strain evidence="2 3">DSM 22408</strain>
    </source>
</reference>
<comment type="caution">
    <text evidence="2">The sequence shown here is derived from an EMBL/GenBank/DDBJ whole genome shotgun (WGS) entry which is preliminary data.</text>
</comment>
<dbReference type="NCBIfam" id="NF047422">
    <property type="entry name" value="YfmF_fam"/>
    <property type="match status" value="1"/>
</dbReference>
<proteinExistence type="predicted"/>
<dbReference type="RefSeq" id="WP_027107462.1">
    <property type="nucleotide sequence ID" value="NZ_JQBZ01000025.1"/>
</dbReference>
<sequence length="420" mass="47914">MRKDLKNGVVCQVMPTTQFKTNKISISFITEVKTVTEITQRTLLAYLLEVSSKKYPTQQVIAQELSQMYGADFGTSTTRNGNYHIMKFNFSCVNDKYLTTPENLLTKGIKFLEEIIFRPLLVDGIFEKETFQRQKENFQTYLATMQDNKKIAALLALQKEYFTNPVQQSSVLGDLQTLKPLTAQDIVACYQKMITQDQVRIVVSGDVQEDEVVEELATLPFTARENTLGSMYYQQANKDEVVEKVEQEKLQQSKLNLAYHFPIDQGCPDFHAAIVFNALLGGDARSYLFRNIREKASLAYYISSSFDSFGQYFYIQTGIKSSDKEQVQTLIAEQFAKIIAGEIDEQLFAEIKLSLINEHLSHLDSQNYLMVKALLQPLFKKTPTTGTWMENIQKVTIADVQEVAKKIQLQAIYFLKGEEG</sequence>